<feature type="region of interest" description="Disordered" evidence="1">
    <location>
        <begin position="86"/>
        <end position="105"/>
    </location>
</feature>
<proteinExistence type="predicted"/>
<sequence>MQMYRSARFGALIEDHGNGQIISSEYLATSIGSGADGVGENDDYTRSSRAENPNLKALTDFRGYVLCDVGRDHLRVLDTIATRNGTLSTDDSFVTERGKPGLQRA</sequence>
<dbReference type="InterPro" id="IPR038607">
    <property type="entry name" value="PhoD-like_sf"/>
</dbReference>
<organism evidence="2 3">
    <name type="scientific">Sphingomonas aurantiaca</name>
    <dbReference type="NCBI Taxonomy" id="185949"/>
    <lineage>
        <taxon>Bacteria</taxon>
        <taxon>Pseudomonadati</taxon>
        <taxon>Pseudomonadota</taxon>
        <taxon>Alphaproteobacteria</taxon>
        <taxon>Sphingomonadales</taxon>
        <taxon>Sphingomonadaceae</taxon>
        <taxon>Sphingomonas</taxon>
    </lineage>
</organism>
<protein>
    <submittedName>
        <fullName evidence="2">Uncharacterized protein</fullName>
    </submittedName>
</protein>
<dbReference type="AlphaFoldDB" id="A0A5E7YB43"/>
<dbReference type="Proteomes" id="UP000326857">
    <property type="component" value="Unassembled WGS sequence"/>
</dbReference>
<reference evidence="2 3" key="1">
    <citation type="submission" date="2019-09" db="EMBL/GenBank/DDBJ databases">
        <authorList>
            <person name="Dittami M. S."/>
        </authorList>
    </citation>
    <scope>NUCLEOTIDE SEQUENCE [LARGE SCALE GENOMIC DNA]</scope>
    <source>
        <strain evidence="2">SPHINGO391</strain>
    </source>
</reference>
<evidence type="ECO:0000313" key="2">
    <source>
        <dbReference type="EMBL" id="VVT03743.1"/>
    </source>
</evidence>
<name>A0A5E7YB43_9SPHN</name>
<dbReference type="EMBL" id="CABVLI010000029">
    <property type="protein sequence ID" value="VVT03743.1"/>
    <property type="molecule type" value="Genomic_DNA"/>
</dbReference>
<evidence type="ECO:0000256" key="1">
    <source>
        <dbReference type="SAM" id="MobiDB-lite"/>
    </source>
</evidence>
<dbReference type="Gene3D" id="3.60.21.70">
    <property type="entry name" value="PhoD-like phosphatase"/>
    <property type="match status" value="1"/>
</dbReference>
<gene>
    <name evidence="2" type="ORF">SPHINGO391_350544</name>
</gene>
<evidence type="ECO:0000313" key="3">
    <source>
        <dbReference type="Proteomes" id="UP000326857"/>
    </source>
</evidence>
<dbReference type="RefSeq" id="WP_151990169.1">
    <property type="nucleotide sequence ID" value="NZ_LR701528.1"/>
</dbReference>
<accession>A0A5E7YB43</accession>